<dbReference type="PANTHER" id="PTHR36851">
    <property type="entry name" value="UNNAMED PRODUCT"/>
    <property type="match status" value="1"/>
</dbReference>
<proteinExistence type="predicted"/>
<protein>
    <recommendedName>
        <fullName evidence="2">Glycosyltransferase 2-like domain-containing protein</fullName>
    </recommendedName>
</protein>
<feature type="transmembrane region" description="Helical" evidence="1">
    <location>
        <begin position="53"/>
        <end position="86"/>
    </location>
</feature>
<dbReference type="PANTHER" id="PTHR36851:SF1">
    <property type="entry name" value="GLYCO_TRANS_2-LIKE DOMAIN-CONTAINING PROTEIN"/>
    <property type="match status" value="1"/>
</dbReference>
<keyword evidence="1" id="KW-0812">Transmembrane</keyword>
<accession>A0A370BP10</accession>
<dbReference type="SUPFAM" id="SSF53448">
    <property type="entry name" value="Nucleotide-diphospho-sugar transferases"/>
    <property type="match status" value="1"/>
</dbReference>
<dbReference type="EMBL" id="KZ851943">
    <property type="protein sequence ID" value="RDH15940.1"/>
    <property type="molecule type" value="Genomic_DNA"/>
</dbReference>
<dbReference type="AlphaFoldDB" id="A0A370BP10"/>
<keyword evidence="1" id="KW-0472">Membrane</keyword>
<dbReference type="Pfam" id="PF13632">
    <property type="entry name" value="Glyco_trans_2_3"/>
    <property type="match status" value="1"/>
</dbReference>
<evidence type="ECO:0000259" key="2">
    <source>
        <dbReference type="Pfam" id="PF13632"/>
    </source>
</evidence>
<keyword evidence="1" id="KW-1133">Transmembrane helix</keyword>
<dbReference type="VEuPathDB" id="FungiDB:M747DRAFT_359443"/>
<evidence type="ECO:0000256" key="1">
    <source>
        <dbReference type="SAM" id="Phobius"/>
    </source>
</evidence>
<reference evidence="3 4" key="1">
    <citation type="submission" date="2018-07" db="EMBL/GenBank/DDBJ databases">
        <title>Section-level genome sequencing of Aspergillus section Nigri to investigate inter- and intra-species variation.</title>
        <authorList>
            <consortium name="DOE Joint Genome Institute"/>
            <person name="Vesth T.C."/>
            <person name="Nybo J.L."/>
            <person name="Theobald S."/>
            <person name="Frisvad J.C."/>
            <person name="Larsen T.O."/>
            <person name="Nielsen K.F."/>
            <person name="Hoof J.B."/>
            <person name="Brandl J."/>
            <person name="Salamov A."/>
            <person name="Riley R."/>
            <person name="Gladden J.M."/>
            <person name="Phatale P."/>
            <person name="Nielsen M.T."/>
            <person name="Lyhne E.K."/>
            <person name="Kogle M.E."/>
            <person name="Strasser K."/>
            <person name="McDonnell E."/>
            <person name="Barry K."/>
            <person name="Clum A."/>
            <person name="Chen C."/>
            <person name="Nolan M."/>
            <person name="Sandor L."/>
            <person name="Kuo A."/>
            <person name="Lipzen A."/>
            <person name="Hainaut M."/>
            <person name="Drula E."/>
            <person name="Tsang A."/>
            <person name="Magnuson J.K."/>
            <person name="Henrissat B."/>
            <person name="Wiebenga A."/>
            <person name="Simmons B.A."/>
            <person name="Makela M.R."/>
            <person name="De vries R.P."/>
            <person name="Grigoriev I.V."/>
            <person name="Mortensen U.H."/>
            <person name="Baker S.E."/>
            <person name="Andersen M.R."/>
        </authorList>
    </citation>
    <scope>NUCLEOTIDE SEQUENCE [LARGE SCALE GENOMIC DNA]</scope>
    <source>
        <strain evidence="3 4">ATCC 13496</strain>
    </source>
</reference>
<name>A0A370BP10_ASPNG</name>
<dbReference type="InterPro" id="IPR029044">
    <property type="entry name" value="Nucleotide-diphossugar_trans"/>
</dbReference>
<sequence>MLQWSSRCLPGFSILLLIALLLLAFFDNADWNLRKGLRPSPPRKPGHDPNRVLTLAQALFSIYTVVIHLNMFSFTLRLTWSLFWVTRRTRQVFQRRIWSNASKLDSTGDNLLDLSTLQGSARERTIPHSRGIDIIHAIIVPNYREDVDTLRTTLSVLASHPHARFHYEIYLAMEEKESNAVEKAMKLAATFDASFRTIQTTFHPSGIDGEISGKGSNVAYAARHIVGVHHKTLRMETCNVIITVIDADTHLSRDYFTEIQRIRDLNLLEAERTLYCCPIIFDRNSVESPVLVRCADLLWGFAGLSTMYPGTVLAIPTSVYSLPLSLAEKVGGWDSDPTAIGEDMHMLLKCYFETSGNLITQAIYVPASQCNVSSDTRRGWRCYLDTCVARYRQALRHMWGALDSGYAVRRTMGHLRFRRCFVLRPRQLALTHLLWEAHFLPCHVTILLVFSVFYTICNPSGHMHPTLAFAFNFTNTLRTCSFVGMNLAISLYDRWHQICVDRRMQDMHAAQIPGTGCSRRKWYMPQCLLERVIFPISGTLYGAIPTLQAAFSHFWTDRLEYRVSKKPSFEAEYVAEAPICAPVHVHVATECA</sequence>
<evidence type="ECO:0000313" key="3">
    <source>
        <dbReference type="EMBL" id="RDH15940.1"/>
    </source>
</evidence>
<feature type="domain" description="Glycosyltransferase 2-like" evidence="2">
    <location>
        <begin position="241"/>
        <end position="471"/>
    </location>
</feature>
<organism evidence="3 4">
    <name type="scientific">Aspergillus niger ATCC 13496</name>
    <dbReference type="NCBI Taxonomy" id="1353008"/>
    <lineage>
        <taxon>Eukaryota</taxon>
        <taxon>Fungi</taxon>
        <taxon>Dikarya</taxon>
        <taxon>Ascomycota</taxon>
        <taxon>Pezizomycotina</taxon>
        <taxon>Eurotiomycetes</taxon>
        <taxon>Eurotiomycetidae</taxon>
        <taxon>Eurotiales</taxon>
        <taxon>Aspergillaceae</taxon>
        <taxon>Aspergillus</taxon>
        <taxon>Aspergillus subgen. Circumdati</taxon>
    </lineage>
</organism>
<dbReference type="Proteomes" id="UP000253845">
    <property type="component" value="Unassembled WGS sequence"/>
</dbReference>
<evidence type="ECO:0000313" key="4">
    <source>
        <dbReference type="Proteomes" id="UP000253845"/>
    </source>
</evidence>
<dbReference type="InterPro" id="IPR001173">
    <property type="entry name" value="Glyco_trans_2-like"/>
</dbReference>
<gene>
    <name evidence="3" type="ORF">M747DRAFT_359443</name>
</gene>